<dbReference type="GO" id="GO:0019265">
    <property type="term" value="P:glycine biosynthetic process, by transamination of glyoxylate"/>
    <property type="evidence" value="ECO:0007669"/>
    <property type="project" value="TreeGrafter"/>
</dbReference>
<dbReference type="InterPro" id="IPR015424">
    <property type="entry name" value="PyrdxlP-dep_Trfase"/>
</dbReference>
<dbReference type="InterPro" id="IPR015422">
    <property type="entry name" value="PyrdxlP-dep_Trfase_small"/>
</dbReference>
<evidence type="ECO:0000256" key="8">
    <source>
        <dbReference type="RuleBase" id="RU004075"/>
    </source>
</evidence>
<evidence type="ECO:0000256" key="6">
    <source>
        <dbReference type="PIRSR" id="PIRSR000524-1"/>
    </source>
</evidence>
<evidence type="ECO:0000256" key="1">
    <source>
        <dbReference type="ARBA" id="ARBA00001933"/>
    </source>
</evidence>
<dbReference type="EMBL" id="LZRT01000036">
    <property type="protein sequence ID" value="OUM89725.1"/>
    <property type="molecule type" value="Genomic_DNA"/>
</dbReference>
<keyword evidence="4 11" id="KW-0808">Transferase</keyword>
<comment type="cofactor">
    <cofactor evidence="1 7 9">
        <name>pyridoxal 5'-phosphate</name>
        <dbReference type="ChEBI" id="CHEBI:597326"/>
    </cofactor>
</comment>
<name>A0A1Y3PQT2_9BACI</name>
<keyword evidence="5 7" id="KW-0663">Pyridoxal phosphate</keyword>
<feature type="domain" description="Aminotransferase class V" evidence="10">
    <location>
        <begin position="11"/>
        <end position="327"/>
    </location>
</feature>
<dbReference type="InterPro" id="IPR015421">
    <property type="entry name" value="PyrdxlP-dep_Trfase_major"/>
</dbReference>
<dbReference type="SUPFAM" id="SSF53383">
    <property type="entry name" value="PLP-dependent transferases"/>
    <property type="match status" value="1"/>
</dbReference>
<reference evidence="12" key="1">
    <citation type="submission" date="2016-06" db="EMBL/GenBank/DDBJ databases">
        <authorList>
            <person name="Nascimento L."/>
            <person name="Pereira R.V."/>
            <person name="Martins L.F."/>
            <person name="Quaggio R.B."/>
            <person name="Silva A.M."/>
            <person name="Setubal J.C."/>
        </authorList>
    </citation>
    <scope>NUCLEOTIDE SEQUENCE [LARGE SCALE GENOMIC DNA]</scope>
</reference>
<comment type="caution">
    <text evidence="11">The sequence shown here is derived from an EMBL/GenBank/DDBJ whole genome shotgun (WGS) entry which is preliminary data.</text>
</comment>
<evidence type="ECO:0000256" key="5">
    <source>
        <dbReference type="ARBA" id="ARBA00022898"/>
    </source>
</evidence>
<dbReference type="InterPro" id="IPR024169">
    <property type="entry name" value="SP_NH2Trfase/AEP_transaminase"/>
</dbReference>
<evidence type="ECO:0000256" key="7">
    <source>
        <dbReference type="PIRSR" id="PIRSR000524-50"/>
    </source>
</evidence>
<dbReference type="PROSITE" id="PS00595">
    <property type="entry name" value="AA_TRANSFER_CLASS_5"/>
    <property type="match status" value="1"/>
</dbReference>
<gene>
    <name evidence="11" type="ORF">BAA01_02900</name>
</gene>
<dbReference type="AlphaFoldDB" id="A0A1Y3PQT2"/>
<feature type="modified residue" description="N6-(pyridoxal phosphate)lysine" evidence="7">
    <location>
        <position position="193"/>
    </location>
</feature>
<feature type="binding site" evidence="6">
    <location>
        <position position="337"/>
    </location>
    <ligand>
        <name>substrate</name>
    </ligand>
</feature>
<organism evidence="11 12">
    <name type="scientific">Bacillus thermozeamaize</name>
    <dbReference type="NCBI Taxonomy" id="230954"/>
    <lineage>
        <taxon>Bacteria</taxon>
        <taxon>Bacillati</taxon>
        <taxon>Bacillota</taxon>
        <taxon>Bacilli</taxon>
        <taxon>Bacillales</taxon>
        <taxon>Bacillaceae</taxon>
        <taxon>Bacillus</taxon>
    </lineage>
</organism>
<evidence type="ECO:0000259" key="10">
    <source>
        <dbReference type="Pfam" id="PF00266"/>
    </source>
</evidence>
<dbReference type="InterPro" id="IPR000192">
    <property type="entry name" value="Aminotrans_V_dom"/>
</dbReference>
<dbReference type="Gene3D" id="3.90.1150.10">
    <property type="entry name" value="Aspartate Aminotransferase, domain 1"/>
    <property type="match status" value="1"/>
</dbReference>
<dbReference type="PANTHER" id="PTHR21152:SF40">
    <property type="entry name" value="ALANINE--GLYOXYLATE AMINOTRANSFERASE"/>
    <property type="match status" value="1"/>
</dbReference>
<evidence type="ECO:0000313" key="11">
    <source>
        <dbReference type="EMBL" id="OUM89725.1"/>
    </source>
</evidence>
<dbReference type="GO" id="GO:0008453">
    <property type="term" value="F:alanine-glyoxylate transaminase activity"/>
    <property type="evidence" value="ECO:0007669"/>
    <property type="project" value="TreeGrafter"/>
</dbReference>
<evidence type="ECO:0000313" key="12">
    <source>
        <dbReference type="Proteomes" id="UP000196475"/>
    </source>
</evidence>
<dbReference type="PANTHER" id="PTHR21152">
    <property type="entry name" value="AMINOTRANSFERASE CLASS V"/>
    <property type="match status" value="1"/>
</dbReference>
<comment type="similarity">
    <text evidence="2 8">Belongs to the class-V pyridoxal-phosphate-dependent aminotransferase family.</text>
</comment>
<evidence type="ECO:0000256" key="2">
    <source>
        <dbReference type="ARBA" id="ARBA00009236"/>
    </source>
</evidence>
<dbReference type="FunFam" id="3.40.640.10:FF:000027">
    <property type="entry name" value="Serine--pyruvate aminotransferase, mitochondrial"/>
    <property type="match status" value="1"/>
</dbReference>
<sequence length="388" mass="42136">MISDKTRLRIPGPTPIPPRVVRAMSQPMIGHRSQECSQLIEELSNRLKPVFGTSHPVIILTSSGTSALEAAVVNTVQPGDEVIVVVTGAFGDRFASIAERYQAKVHRLDIPWGQACTPDELIPYLQKYPNTKMVFATYCETSTGVLNPIAELAAAVRAHSDALLAVDGVSAIGGAPFDMEAWGVDIAVTGSQKALMLPAGLAFVAVSERAWERIHACATPRFYLDLRTYQKNLLDSTTPYTPAISLLYGLREALQMIEEEGLEEVYRRHRLMRDMTLAGLKTLGLPLLADEAYASPTVTAVKGIEGASAEQIRAIAKKQYQMTLAGGQKHLKSAIFRIGHMGYCDPLDVLNVLSVLELTLYELKIDVSFGQAIKAAQEVMVGVSNSGQ</sequence>
<dbReference type="PIRSF" id="PIRSF000524">
    <property type="entry name" value="SPT"/>
    <property type="match status" value="1"/>
</dbReference>
<dbReference type="InterPro" id="IPR020578">
    <property type="entry name" value="Aminotrans_V_PyrdxlP_BS"/>
</dbReference>
<accession>A0A1Y3PQT2</accession>
<proteinExistence type="inferred from homology"/>
<dbReference type="Proteomes" id="UP000196475">
    <property type="component" value="Unassembled WGS sequence"/>
</dbReference>
<dbReference type="Pfam" id="PF00266">
    <property type="entry name" value="Aminotran_5"/>
    <property type="match status" value="1"/>
</dbReference>
<evidence type="ECO:0000256" key="3">
    <source>
        <dbReference type="ARBA" id="ARBA00022576"/>
    </source>
</evidence>
<protein>
    <submittedName>
        <fullName evidence="11">Class V aminotransferase</fullName>
    </submittedName>
</protein>
<dbReference type="GO" id="GO:0004760">
    <property type="term" value="F:L-serine-pyruvate transaminase activity"/>
    <property type="evidence" value="ECO:0007669"/>
    <property type="project" value="TreeGrafter"/>
</dbReference>
<dbReference type="Gene3D" id="3.40.640.10">
    <property type="entry name" value="Type I PLP-dependent aspartate aminotransferase-like (Major domain)"/>
    <property type="match status" value="1"/>
</dbReference>
<evidence type="ECO:0000256" key="9">
    <source>
        <dbReference type="RuleBase" id="RU004504"/>
    </source>
</evidence>
<keyword evidence="3 11" id="KW-0032">Aminotransferase</keyword>
<evidence type="ECO:0000256" key="4">
    <source>
        <dbReference type="ARBA" id="ARBA00022679"/>
    </source>
</evidence>